<evidence type="ECO:0000259" key="9">
    <source>
        <dbReference type="Pfam" id="PF12804"/>
    </source>
</evidence>
<evidence type="ECO:0000313" key="11">
    <source>
        <dbReference type="Proteomes" id="UP000319619"/>
    </source>
</evidence>
<comment type="similarity">
    <text evidence="1">In the C-terminal section; belongs to the transferase hexapeptide repeat family.</text>
</comment>
<comment type="function">
    <text evidence="8">Catalyzes the last two sequential reactions in the de novo biosynthetic pathway for UDP-N-acetylglucosamine (UDP-GlcNAc). The C-terminal domain catalyzes the transfer of acetyl group from acetyl coenzyme A to glucosamine-1-phosphate (GlcN-1-P) to produce N-acetylglucosamine-1-phosphate (GlcNAc-1-P), which is converted into UDP-GlcNAc by the transfer of uridine 5-monophosphate (from uridine 5-triphosphate), a reaction catalyzed by the N-terminal domain.</text>
</comment>
<comment type="catalytic activity">
    <reaction evidence="7">
        <text>N-acetyl-alpha-D-glucosamine 1-phosphate + UTP + H(+) = UDP-N-acetyl-alpha-D-glucosamine + diphosphate</text>
        <dbReference type="Rhea" id="RHEA:13509"/>
        <dbReference type="ChEBI" id="CHEBI:15378"/>
        <dbReference type="ChEBI" id="CHEBI:33019"/>
        <dbReference type="ChEBI" id="CHEBI:46398"/>
        <dbReference type="ChEBI" id="CHEBI:57705"/>
        <dbReference type="ChEBI" id="CHEBI:57776"/>
        <dbReference type="EC" id="2.7.7.23"/>
    </reaction>
</comment>
<dbReference type="PANTHER" id="PTHR43584">
    <property type="entry name" value="NUCLEOTIDYL TRANSFERASE"/>
    <property type="match status" value="1"/>
</dbReference>
<dbReference type="InterPro" id="IPR050065">
    <property type="entry name" value="GlmU-like"/>
</dbReference>
<evidence type="ECO:0000256" key="6">
    <source>
        <dbReference type="ARBA" id="ARBA00048247"/>
    </source>
</evidence>
<name>A0A532UY01_UNCL8</name>
<dbReference type="InterPro" id="IPR029044">
    <property type="entry name" value="Nucleotide-diphossugar_trans"/>
</dbReference>
<dbReference type="CDD" id="cd02540">
    <property type="entry name" value="GT2_GlmU_N_bac"/>
    <property type="match status" value="1"/>
</dbReference>
<dbReference type="GO" id="GO:0019134">
    <property type="term" value="F:glucosamine-1-phosphate N-acetyltransferase activity"/>
    <property type="evidence" value="ECO:0007669"/>
    <property type="project" value="UniProtKB-EC"/>
</dbReference>
<evidence type="ECO:0000313" key="10">
    <source>
        <dbReference type="EMBL" id="TKJ39823.1"/>
    </source>
</evidence>
<dbReference type="Proteomes" id="UP000319619">
    <property type="component" value="Unassembled WGS sequence"/>
</dbReference>
<dbReference type="Pfam" id="PF12804">
    <property type="entry name" value="NTP_transf_3"/>
    <property type="match status" value="1"/>
</dbReference>
<dbReference type="AlphaFoldDB" id="A0A532UY01"/>
<comment type="catalytic activity">
    <reaction evidence="6">
        <text>alpha-D-glucosamine 1-phosphate + acetyl-CoA = N-acetyl-alpha-D-glucosamine 1-phosphate + CoA + H(+)</text>
        <dbReference type="Rhea" id="RHEA:13725"/>
        <dbReference type="ChEBI" id="CHEBI:15378"/>
        <dbReference type="ChEBI" id="CHEBI:57287"/>
        <dbReference type="ChEBI" id="CHEBI:57288"/>
        <dbReference type="ChEBI" id="CHEBI:57776"/>
        <dbReference type="ChEBI" id="CHEBI:58516"/>
        <dbReference type="EC" id="2.3.1.157"/>
    </reaction>
</comment>
<dbReference type="InterPro" id="IPR025877">
    <property type="entry name" value="MobA-like_NTP_Trfase"/>
</dbReference>
<comment type="similarity">
    <text evidence="2">In the N-terminal section; belongs to the N-acetylglucosamine-1-phosphate uridyltransferase family.</text>
</comment>
<evidence type="ECO:0000256" key="7">
    <source>
        <dbReference type="ARBA" id="ARBA00048493"/>
    </source>
</evidence>
<evidence type="ECO:0000256" key="5">
    <source>
        <dbReference type="ARBA" id="ARBA00023315"/>
    </source>
</evidence>
<gene>
    <name evidence="10" type="ORF">CEE37_11135</name>
</gene>
<dbReference type="PANTHER" id="PTHR43584:SF3">
    <property type="entry name" value="BIFUNCTIONAL PROTEIN GLMU"/>
    <property type="match status" value="1"/>
</dbReference>
<dbReference type="SUPFAM" id="SSF53448">
    <property type="entry name" value="Nucleotide-diphospho-sugar transferases"/>
    <property type="match status" value="1"/>
</dbReference>
<dbReference type="EMBL" id="NJBN01000007">
    <property type="protein sequence ID" value="TKJ39823.1"/>
    <property type="molecule type" value="Genomic_DNA"/>
</dbReference>
<evidence type="ECO:0000256" key="3">
    <source>
        <dbReference type="ARBA" id="ARBA00022679"/>
    </source>
</evidence>
<reference evidence="10 11" key="1">
    <citation type="submission" date="2017-06" db="EMBL/GenBank/DDBJ databases">
        <title>Novel microbial phyla capable of carbon fixation and sulfur reduction in deep-sea sediments.</title>
        <authorList>
            <person name="Huang J."/>
            <person name="Baker B."/>
            <person name="Wang Y."/>
        </authorList>
    </citation>
    <scope>NUCLEOTIDE SEQUENCE [LARGE SCALE GENOMIC DNA]</scope>
    <source>
        <strain evidence="10">B3_LCP</strain>
    </source>
</reference>
<evidence type="ECO:0000256" key="2">
    <source>
        <dbReference type="ARBA" id="ARBA00007947"/>
    </source>
</evidence>
<sequence length="246" mass="27107">MNDSSGKIATLIMAAGKGTRMKSDLPKVLHKLRGRAMAHYVVDTARELKADPIVLIIGHKKEQVIKEFTGIGIKFVIQEPQAGTGHAIRCAMPQLEDFDGSVMILSGDVPLIKTRTLKSLWQHHRDEGAAATVLTATMDEPFGYGRIIRQNGGHLSGIVEERDASDEIRKINEINSGIYVFEAEHLRRVLPLLSDDNDQKEYYLTDAVRLLSDSGEIIAAFEGNFRETLGINTVAELQAAEKELSG</sequence>
<keyword evidence="3" id="KW-0808">Transferase</keyword>
<comment type="caution">
    <text evidence="10">The sequence shown here is derived from an EMBL/GenBank/DDBJ whole genome shotgun (WGS) entry which is preliminary data.</text>
</comment>
<dbReference type="Gene3D" id="3.90.550.10">
    <property type="entry name" value="Spore Coat Polysaccharide Biosynthesis Protein SpsA, Chain A"/>
    <property type="match status" value="1"/>
</dbReference>
<proteinExistence type="inferred from homology"/>
<evidence type="ECO:0000256" key="1">
    <source>
        <dbReference type="ARBA" id="ARBA00007707"/>
    </source>
</evidence>
<keyword evidence="5" id="KW-0012">Acyltransferase</keyword>
<evidence type="ECO:0000256" key="4">
    <source>
        <dbReference type="ARBA" id="ARBA00022695"/>
    </source>
</evidence>
<keyword evidence="4" id="KW-0548">Nucleotidyltransferase</keyword>
<organism evidence="10 11">
    <name type="scientific">candidate division LCP-89 bacterium B3_LCP</name>
    <dbReference type="NCBI Taxonomy" id="2012998"/>
    <lineage>
        <taxon>Bacteria</taxon>
        <taxon>Pseudomonadati</taxon>
        <taxon>Bacteria division LCP-89</taxon>
    </lineage>
</organism>
<accession>A0A532UY01</accession>
<feature type="domain" description="MobA-like NTP transferase" evidence="9">
    <location>
        <begin position="11"/>
        <end position="149"/>
    </location>
</feature>
<protein>
    <submittedName>
        <fullName evidence="10">UDP-N-acetylglucosamine pyrophosphorylase</fullName>
    </submittedName>
</protein>
<dbReference type="GO" id="GO:0003977">
    <property type="term" value="F:UDP-N-acetylglucosamine diphosphorylase activity"/>
    <property type="evidence" value="ECO:0007669"/>
    <property type="project" value="UniProtKB-EC"/>
</dbReference>
<evidence type="ECO:0000256" key="8">
    <source>
        <dbReference type="ARBA" id="ARBA00049628"/>
    </source>
</evidence>